<gene>
    <name evidence="1" type="ORF">DK1_000046</name>
</gene>
<evidence type="ECO:0000313" key="2">
    <source>
        <dbReference type="Proteomes" id="UP000289624"/>
    </source>
</evidence>
<proteinExistence type="predicted"/>
<dbReference type="EMBL" id="MK284526">
    <property type="protein sequence ID" value="AZU99750.1"/>
    <property type="molecule type" value="Genomic_DNA"/>
</dbReference>
<accession>A0A3T0IIX6</accession>
<protein>
    <submittedName>
        <fullName evidence="1">Uncharacterized protein</fullName>
    </submittedName>
</protein>
<sequence>MITLQRINSRFKPKFNTNNNINFLDDSSLVNLIKRADECCERYGLEYA</sequence>
<organism evidence="1 2">
    <name type="scientific">Bacillus phage DK1</name>
    <dbReference type="NCBI Taxonomy" id="2500808"/>
    <lineage>
        <taxon>Viruses</taxon>
        <taxon>Duplodnaviria</taxon>
        <taxon>Heunggongvirae</taxon>
        <taxon>Uroviricota</taxon>
        <taxon>Caudoviricetes</taxon>
        <taxon>Salasmaviridae</taxon>
        <taxon>Northropvirinae</taxon>
        <taxon>Hemphillvirus</taxon>
        <taxon>Hemphillvirus DK1</taxon>
    </lineage>
</organism>
<evidence type="ECO:0000313" key="1">
    <source>
        <dbReference type="EMBL" id="AZU99750.1"/>
    </source>
</evidence>
<reference evidence="1 2" key="1">
    <citation type="submission" date="2018-12" db="EMBL/GenBank/DDBJ databases">
        <authorList>
            <person name="Kong L."/>
            <person name="Ding Y."/>
            <person name="Wu Q."/>
        </authorList>
    </citation>
    <scope>NUCLEOTIDE SEQUENCE [LARGE SCALE GENOMIC DNA]</scope>
</reference>
<name>A0A3T0IIX6_9CAUD</name>
<keyword evidence="2" id="KW-1185">Reference proteome</keyword>
<dbReference type="Proteomes" id="UP000289624">
    <property type="component" value="Segment"/>
</dbReference>